<evidence type="ECO:0000256" key="1">
    <source>
        <dbReference type="ARBA" id="ARBA00001946"/>
    </source>
</evidence>
<evidence type="ECO:0000313" key="6">
    <source>
        <dbReference type="Proteomes" id="UP000295636"/>
    </source>
</evidence>
<dbReference type="RefSeq" id="WP_133236557.1">
    <property type="nucleotide sequence ID" value="NZ_SMRT01000032.1"/>
</dbReference>
<reference evidence="5 6" key="1">
    <citation type="submission" date="2019-03" db="EMBL/GenBank/DDBJ databases">
        <title>This is whole genome sequence of Paenibacillus sp MS74 strain.</title>
        <authorList>
            <person name="Trinh H.N."/>
        </authorList>
    </citation>
    <scope>NUCLEOTIDE SEQUENCE [LARGE SCALE GENOMIC DNA]</scope>
    <source>
        <strain evidence="5 6">MS74</strain>
    </source>
</reference>
<evidence type="ECO:0000313" key="5">
    <source>
        <dbReference type="EMBL" id="TDF90581.1"/>
    </source>
</evidence>
<dbReference type="InterPro" id="IPR020084">
    <property type="entry name" value="NUDIX_hydrolase_CS"/>
</dbReference>
<dbReference type="InterPro" id="IPR015797">
    <property type="entry name" value="NUDIX_hydrolase-like_dom_sf"/>
</dbReference>
<dbReference type="SUPFAM" id="SSF55811">
    <property type="entry name" value="Nudix"/>
    <property type="match status" value="1"/>
</dbReference>
<dbReference type="InterPro" id="IPR020476">
    <property type="entry name" value="Nudix_hydrolase"/>
</dbReference>
<evidence type="ECO:0000256" key="2">
    <source>
        <dbReference type="ARBA" id="ARBA00022801"/>
    </source>
</evidence>
<feature type="domain" description="Nudix hydrolase" evidence="4">
    <location>
        <begin position="1"/>
        <end position="135"/>
    </location>
</feature>
<keyword evidence="6" id="KW-1185">Reference proteome</keyword>
<evidence type="ECO:0000256" key="3">
    <source>
        <dbReference type="RuleBase" id="RU003476"/>
    </source>
</evidence>
<dbReference type="Pfam" id="PF00293">
    <property type="entry name" value="NUDIX"/>
    <property type="match status" value="1"/>
</dbReference>
<dbReference type="Proteomes" id="UP000295636">
    <property type="component" value="Unassembled WGS sequence"/>
</dbReference>
<comment type="caution">
    <text evidence="5">The sequence shown here is derived from an EMBL/GenBank/DDBJ whole genome shotgun (WGS) entry which is preliminary data.</text>
</comment>
<sequence length="149" mass="16720">MDNNLICVRVTGLFIENDEILLVKQNVTSDRKWSLPGGKLECGESLADGIMREMKEETGLEIKVRQLLYVCDLPEADPSVLHITFLLEKTSGVLTLPSNEYESTPIHDVKMVPIHDLVSYGFSEKFIEIVENGFPDAGNYKGHKRNIGL</sequence>
<gene>
    <name evidence="5" type="ORF">E1757_33725</name>
</gene>
<dbReference type="OrthoDB" id="9787880at2"/>
<name>A0A4R5K7S0_9BACL</name>
<dbReference type="Gene3D" id="3.90.79.10">
    <property type="entry name" value="Nucleoside Triphosphate Pyrophosphohydrolase"/>
    <property type="match status" value="1"/>
</dbReference>
<dbReference type="GO" id="GO:0016787">
    <property type="term" value="F:hydrolase activity"/>
    <property type="evidence" value="ECO:0007669"/>
    <property type="project" value="UniProtKB-KW"/>
</dbReference>
<comment type="similarity">
    <text evidence="3">Belongs to the Nudix hydrolase family.</text>
</comment>
<dbReference type="AlphaFoldDB" id="A0A4R5K7S0"/>
<dbReference type="InterPro" id="IPR000086">
    <property type="entry name" value="NUDIX_hydrolase_dom"/>
</dbReference>
<dbReference type="PANTHER" id="PTHR43046:SF2">
    <property type="entry name" value="8-OXO-DGTP DIPHOSPHATASE-RELATED"/>
    <property type="match status" value="1"/>
</dbReference>
<dbReference type="PROSITE" id="PS51462">
    <property type="entry name" value="NUDIX"/>
    <property type="match status" value="1"/>
</dbReference>
<keyword evidence="2 3" id="KW-0378">Hydrolase</keyword>
<organism evidence="5 6">
    <name type="scientific">Paenibacillus piri</name>
    <dbReference type="NCBI Taxonomy" id="2547395"/>
    <lineage>
        <taxon>Bacteria</taxon>
        <taxon>Bacillati</taxon>
        <taxon>Bacillota</taxon>
        <taxon>Bacilli</taxon>
        <taxon>Bacillales</taxon>
        <taxon>Paenibacillaceae</taxon>
        <taxon>Paenibacillus</taxon>
    </lineage>
</organism>
<dbReference type="EMBL" id="SMRT01000032">
    <property type="protein sequence ID" value="TDF90581.1"/>
    <property type="molecule type" value="Genomic_DNA"/>
</dbReference>
<accession>A0A4R5K7S0</accession>
<proteinExistence type="inferred from homology"/>
<comment type="cofactor">
    <cofactor evidence="1">
        <name>Mg(2+)</name>
        <dbReference type="ChEBI" id="CHEBI:18420"/>
    </cofactor>
</comment>
<dbReference type="PROSITE" id="PS00893">
    <property type="entry name" value="NUDIX_BOX"/>
    <property type="match status" value="1"/>
</dbReference>
<dbReference type="PRINTS" id="PR00502">
    <property type="entry name" value="NUDIXFAMILY"/>
</dbReference>
<dbReference type="PANTHER" id="PTHR43046">
    <property type="entry name" value="GDP-MANNOSE MANNOSYL HYDROLASE"/>
    <property type="match status" value="1"/>
</dbReference>
<protein>
    <submittedName>
        <fullName evidence="5">NUDIX hydrolase</fullName>
    </submittedName>
</protein>
<evidence type="ECO:0000259" key="4">
    <source>
        <dbReference type="PROSITE" id="PS51462"/>
    </source>
</evidence>